<keyword evidence="4" id="KW-0862">Zinc</keyword>
<gene>
    <name evidence="7" type="ORF">PAL_GLEAN10007269</name>
</gene>
<evidence type="ECO:0000256" key="4">
    <source>
        <dbReference type="ARBA" id="ARBA00022833"/>
    </source>
</evidence>
<keyword evidence="2" id="KW-0479">Metal-binding</keyword>
<dbReference type="GO" id="GO:0022625">
    <property type="term" value="C:cytosolic large ribosomal subunit"/>
    <property type="evidence" value="ECO:0007669"/>
    <property type="project" value="UniProtKB-ARBA"/>
</dbReference>
<proteinExistence type="inferred from homology"/>
<comment type="similarity">
    <text evidence="1">Belongs to the eukaryotic ribosomal protein eL43 family.</text>
</comment>
<dbReference type="InterPro" id="IPR011332">
    <property type="entry name" value="Ribosomal_zn-bd"/>
</dbReference>
<evidence type="ECO:0000256" key="2">
    <source>
        <dbReference type="ARBA" id="ARBA00022723"/>
    </source>
</evidence>
<dbReference type="Gene3D" id="2.20.25.30">
    <property type="match status" value="1"/>
</dbReference>
<keyword evidence="3" id="KW-0863">Zinc-finger</keyword>
<dbReference type="InterPro" id="IPR011331">
    <property type="entry name" value="Ribosomal_eL37/eL43"/>
</dbReference>
<evidence type="ECO:0000256" key="5">
    <source>
        <dbReference type="ARBA" id="ARBA00022980"/>
    </source>
</evidence>
<evidence type="ECO:0000313" key="7">
    <source>
        <dbReference type="EMBL" id="ELK08006.1"/>
    </source>
</evidence>
<evidence type="ECO:0000256" key="6">
    <source>
        <dbReference type="ARBA" id="ARBA00023274"/>
    </source>
</evidence>
<dbReference type="GO" id="GO:0008270">
    <property type="term" value="F:zinc ion binding"/>
    <property type="evidence" value="ECO:0007669"/>
    <property type="project" value="UniProtKB-KW"/>
</dbReference>
<dbReference type="InParanoid" id="L5KB62"/>
<dbReference type="GO" id="GO:0003735">
    <property type="term" value="F:structural constituent of ribosome"/>
    <property type="evidence" value="ECO:0007669"/>
    <property type="project" value="InterPro"/>
</dbReference>
<dbReference type="Pfam" id="PF01780">
    <property type="entry name" value="Ribosomal_L37ae"/>
    <property type="match status" value="1"/>
</dbReference>
<dbReference type="PANTHER" id="PTHR48188">
    <property type="entry name" value="60S RIBOSOMAL PROTEIN L43"/>
    <property type="match status" value="1"/>
</dbReference>
<reference evidence="8" key="1">
    <citation type="journal article" date="2013" name="Science">
        <title>Comparative analysis of bat genomes provides insight into the evolution of flight and immunity.</title>
        <authorList>
            <person name="Zhang G."/>
            <person name="Cowled C."/>
            <person name="Shi Z."/>
            <person name="Huang Z."/>
            <person name="Bishop-Lilly K.A."/>
            <person name="Fang X."/>
            <person name="Wynne J.W."/>
            <person name="Xiong Z."/>
            <person name="Baker M.L."/>
            <person name="Zhao W."/>
            <person name="Tachedjian M."/>
            <person name="Zhu Y."/>
            <person name="Zhou P."/>
            <person name="Jiang X."/>
            <person name="Ng J."/>
            <person name="Yang L."/>
            <person name="Wu L."/>
            <person name="Xiao J."/>
            <person name="Feng Y."/>
            <person name="Chen Y."/>
            <person name="Sun X."/>
            <person name="Zhang Y."/>
            <person name="Marsh G.A."/>
            <person name="Crameri G."/>
            <person name="Broder C.C."/>
            <person name="Frey K.G."/>
            <person name="Wang L.F."/>
            <person name="Wang J."/>
        </authorList>
    </citation>
    <scope>NUCLEOTIDE SEQUENCE [LARGE SCALE GENOMIC DNA]</scope>
</reference>
<dbReference type="AlphaFoldDB" id="L5KB62"/>
<organism evidence="7 8">
    <name type="scientific">Pteropus alecto</name>
    <name type="common">Black flying fox</name>
    <dbReference type="NCBI Taxonomy" id="9402"/>
    <lineage>
        <taxon>Eukaryota</taxon>
        <taxon>Metazoa</taxon>
        <taxon>Chordata</taxon>
        <taxon>Craniata</taxon>
        <taxon>Vertebrata</taxon>
        <taxon>Euteleostomi</taxon>
        <taxon>Mammalia</taxon>
        <taxon>Eutheria</taxon>
        <taxon>Laurasiatheria</taxon>
        <taxon>Chiroptera</taxon>
        <taxon>Yinpterochiroptera</taxon>
        <taxon>Pteropodoidea</taxon>
        <taxon>Pteropodidae</taxon>
        <taxon>Pteropodinae</taxon>
        <taxon>Pteropus</taxon>
    </lineage>
</organism>
<dbReference type="SUPFAM" id="SSF57829">
    <property type="entry name" value="Zn-binding ribosomal proteins"/>
    <property type="match status" value="1"/>
</dbReference>
<keyword evidence="5 7" id="KW-0689">Ribosomal protein</keyword>
<dbReference type="InterPro" id="IPR002674">
    <property type="entry name" value="Ribosomal_eL43"/>
</dbReference>
<evidence type="ECO:0000256" key="1">
    <source>
        <dbReference type="ARBA" id="ARBA00008672"/>
    </source>
</evidence>
<keyword evidence="8" id="KW-1185">Reference proteome</keyword>
<keyword evidence="6" id="KW-0687">Ribonucleoprotein</keyword>
<evidence type="ECO:0000256" key="3">
    <source>
        <dbReference type="ARBA" id="ARBA00022771"/>
    </source>
</evidence>
<dbReference type="PANTHER" id="PTHR48188:SF3">
    <property type="entry name" value="60S RIBOSOMAL PROTEIN L37A-RELATED"/>
    <property type="match status" value="1"/>
</dbReference>
<name>L5KB62_PTEAL</name>
<dbReference type="STRING" id="9402.L5KB62"/>
<sequence>MVKKIEIGRHTKYTCSFCVKTQMKRRAVGVRPWAFCMRTVAAGAWTEHHFCPQQWKVCHQKTEGIERPVEAP</sequence>
<accession>L5KB62</accession>
<dbReference type="Proteomes" id="UP000010552">
    <property type="component" value="Unassembled WGS sequence"/>
</dbReference>
<dbReference type="EMBL" id="KB030944">
    <property type="protein sequence ID" value="ELK08006.1"/>
    <property type="molecule type" value="Genomic_DNA"/>
</dbReference>
<evidence type="ECO:0000313" key="8">
    <source>
        <dbReference type="Proteomes" id="UP000010552"/>
    </source>
</evidence>
<dbReference type="GO" id="GO:0006412">
    <property type="term" value="P:translation"/>
    <property type="evidence" value="ECO:0007669"/>
    <property type="project" value="InterPro"/>
</dbReference>
<protein>
    <submittedName>
        <fullName evidence="7">60S ribosomal protein L37a</fullName>
    </submittedName>
</protein>
<dbReference type="GO" id="GO:0070180">
    <property type="term" value="F:large ribosomal subunit rRNA binding"/>
    <property type="evidence" value="ECO:0007669"/>
    <property type="project" value="TreeGrafter"/>
</dbReference>